<evidence type="ECO:0000256" key="3">
    <source>
        <dbReference type="ARBA" id="ARBA00022801"/>
    </source>
</evidence>
<dbReference type="Gene3D" id="2.70.98.30">
    <property type="entry name" value="Golgi alpha-mannosidase II, domain 4"/>
    <property type="match status" value="1"/>
</dbReference>
<evidence type="ECO:0000256" key="1">
    <source>
        <dbReference type="ARBA" id="ARBA00009792"/>
    </source>
</evidence>
<dbReference type="SUPFAM" id="SSF88688">
    <property type="entry name" value="Families 57/38 glycoside transferase middle domain"/>
    <property type="match status" value="1"/>
</dbReference>
<keyword evidence="7" id="KW-1185">Reference proteome</keyword>
<feature type="domain" description="Glycoside hydrolase family 38 central" evidence="5">
    <location>
        <begin position="281"/>
        <end position="359"/>
    </location>
</feature>
<dbReference type="InterPro" id="IPR027291">
    <property type="entry name" value="Glyco_hydro_38_N_sf"/>
</dbReference>
<dbReference type="InterPro" id="IPR011013">
    <property type="entry name" value="Gal_mutarotase_sf_dom"/>
</dbReference>
<evidence type="ECO:0000256" key="4">
    <source>
        <dbReference type="ARBA" id="ARBA00023295"/>
    </source>
</evidence>
<reference evidence="6 7" key="1">
    <citation type="journal article" date="2019" name="Int. J. Syst. Evol. Microbiol.">
        <title>The Global Catalogue of Microorganisms (GCM) 10K type strain sequencing project: providing services to taxonomists for standard genome sequencing and annotation.</title>
        <authorList>
            <consortium name="The Broad Institute Genomics Platform"/>
            <consortium name="The Broad Institute Genome Sequencing Center for Infectious Disease"/>
            <person name="Wu L."/>
            <person name="Ma J."/>
        </authorList>
    </citation>
    <scope>NUCLEOTIDE SEQUENCE [LARGE SCALE GENOMIC DNA]</scope>
    <source>
        <strain evidence="6 7">JCM 1407</strain>
    </source>
</reference>
<comment type="similarity">
    <text evidence="1">Belongs to the glycosyl hydrolase 38 family.</text>
</comment>
<dbReference type="PANTHER" id="PTHR46017:SF2">
    <property type="entry name" value="MANNOSYLGLYCERATE HYDROLASE"/>
    <property type="match status" value="1"/>
</dbReference>
<dbReference type="Pfam" id="PF17677">
    <property type="entry name" value="Glyco_hydro38C2"/>
    <property type="match status" value="1"/>
</dbReference>
<dbReference type="Pfam" id="PF07748">
    <property type="entry name" value="Glyco_hydro_38C"/>
    <property type="match status" value="1"/>
</dbReference>
<organism evidence="6 7">
    <name type="scientific">Clostridium oceanicum</name>
    <dbReference type="NCBI Taxonomy" id="1543"/>
    <lineage>
        <taxon>Bacteria</taxon>
        <taxon>Bacillati</taxon>
        <taxon>Bacillota</taxon>
        <taxon>Clostridia</taxon>
        <taxon>Eubacteriales</taxon>
        <taxon>Clostridiaceae</taxon>
        <taxon>Clostridium</taxon>
    </lineage>
</organism>
<keyword evidence="4" id="KW-0326">Glycosidase</keyword>
<dbReference type="GO" id="GO:0016787">
    <property type="term" value="F:hydrolase activity"/>
    <property type="evidence" value="ECO:0007669"/>
    <property type="project" value="UniProtKB-KW"/>
</dbReference>
<evidence type="ECO:0000313" key="7">
    <source>
        <dbReference type="Proteomes" id="UP001501510"/>
    </source>
</evidence>
<proteinExistence type="inferred from homology"/>
<dbReference type="InterPro" id="IPR015341">
    <property type="entry name" value="Glyco_hydro_38_cen"/>
</dbReference>
<keyword evidence="3 6" id="KW-0378">Hydrolase</keyword>
<dbReference type="PANTHER" id="PTHR46017">
    <property type="entry name" value="ALPHA-MANNOSIDASE 2C1"/>
    <property type="match status" value="1"/>
</dbReference>
<evidence type="ECO:0000313" key="6">
    <source>
        <dbReference type="EMBL" id="GAA0744667.1"/>
    </source>
</evidence>
<dbReference type="InterPro" id="IPR041147">
    <property type="entry name" value="GH38_C"/>
</dbReference>
<dbReference type="InterPro" id="IPR000602">
    <property type="entry name" value="Glyco_hydro_38_N"/>
</dbReference>
<gene>
    <name evidence="6" type="primary">mngB_3</name>
    <name evidence="6" type="ORF">GCM10008906_29880</name>
</gene>
<dbReference type="InterPro" id="IPR028995">
    <property type="entry name" value="Glyco_hydro_57/38_cen_sf"/>
</dbReference>
<dbReference type="Gene3D" id="3.20.110.10">
    <property type="entry name" value="Glycoside hydrolase 38, N terminal domain"/>
    <property type="match status" value="1"/>
</dbReference>
<protein>
    <submittedName>
        <fullName evidence="6">Mannosylglycerate hydrolase</fullName>
    </submittedName>
</protein>
<keyword evidence="2" id="KW-0479">Metal-binding</keyword>
<dbReference type="SUPFAM" id="SSF74650">
    <property type="entry name" value="Galactose mutarotase-like"/>
    <property type="match status" value="1"/>
</dbReference>
<name>A0ABN1JQH7_9CLOT</name>
<dbReference type="InterPro" id="IPR037094">
    <property type="entry name" value="Glyco_hydro_38_cen_sf"/>
</dbReference>
<dbReference type="EMBL" id="BAAACG010000013">
    <property type="protein sequence ID" value="GAA0744667.1"/>
    <property type="molecule type" value="Genomic_DNA"/>
</dbReference>
<dbReference type="SUPFAM" id="SSF88713">
    <property type="entry name" value="Glycoside hydrolase/deacetylase"/>
    <property type="match status" value="1"/>
</dbReference>
<dbReference type="Gene3D" id="1.20.1270.50">
    <property type="entry name" value="Glycoside hydrolase family 38, central domain"/>
    <property type="match status" value="1"/>
</dbReference>
<evidence type="ECO:0000259" key="5">
    <source>
        <dbReference type="SMART" id="SM00872"/>
    </source>
</evidence>
<dbReference type="SMART" id="SM00872">
    <property type="entry name" value="Alpha-mann_mid"/>
    <property type="match status" value="1"/>
</dbReference>
<dbReference type="RefSeq" id="WP_343762778.1">
    <property type="nucleotide sequence ID" value="NZ_BAAACG010000013.1"/>
</dbReference>
<comment type="caution">
    <text evidence="6">The sequence shown here is derived from an EMBL/GenBank/DDBJ whole genome shotgun (WGS) entry which is preliminary data.</text>
</comment>
<dbReference type="Pfam" id="PF09261">
    <property type="entry name" value="Alpha-mann_mid"/>
    <property type="match status" value="1"/>
</dbReference>
<dbReference type="InterPro" id="IPR011682">
    <property type="entry name" value="Glyco_hydro_38_C"/>
</dbReference>
<evidence type="ECO:0000256" key="2">
    <source>
        <dbReference type="ARBA" id="ARBA00022723"/>
    </source>
</evidence>
<accession>A0ABN1JQH7</accession>
<dbReference type="Pfam" id="PF01074">
    <property type="entry name" value="Glyco_hydro_38N"/>
    <property type="match status" value="1"/>
</dbReference>
<dbReference type="InterPro" id="IPR011330">
    <property type="entry name" value="Glyco_hydro/deAcase_b/a-brl"/>
</dbReference>
<dbReference type="Proteomes" id="UP001501510">
    <property type="component" value="Unassembled WGS sequence"/>
</dbReference>
<sequence>MKTIHFIPHTHWDREWYRSSDAFKIRLTYTFDMLLHILDENEDYKYFVFDGQTAVLEEYLEIRPEMKEKINNYVKNKRIFIGPWYTQPDLYLVNGESILRNLLIGSNIAENMGHSMEIGWIPDAFGQIQTIPQIFKEIGMKGCFVWRGFDYRRTKDSVFLWEAPNGDKLLTVHFPLGYGHYRYLPEDKEKAYEDIKKVVSDTEERFKDDQILFMGGSDHARPQEEITEIIEGVKGRLKKEGYDIKISNPEIYVDEVSKSIKENKREIEITKGEARSADLGRIHAGISSTRMDIKNPMKRYEKLIQSIVEPMSVINSSLGGNYHQSLSNYFWKILFKNQFHDSIYSSSPESVNQSVYNRLLSLRHGLNEMIWLNFRFLRDKIDFSLLKENEEPIILFNTLPYKRKDLVFLNLYVKCSDFVIKDLNNNEIPYVKLNNLDKINNEIEYYNGLLNLNDKAKAEEKGELKQVQIKLDSDIVPSMGYKAIKICYREKTNVCIKSDLMCDEINKTFENKYLAVKINENGTLNITNKLNCVVYKDILWFEEKGDDGDEYNYSPPVKDKIINTKNSKPCIEIMENNKYEVKYRITHVISSPDRCINHNRSDNYVESSIITEVSLLKDDKKVRFKTKVVNNAKDHMIRAIFTDVEKSKTNLSEDHFGTIVRKNVIEKGKKLEDGATELVLPIYVMQRYVKLNETKNTFSVLSKEACEYEIYDDNKIALTLIRSVGRLGKEDLKIRPGRASGYHLKTPSSQVLKEVTSEYSIYIDEGIKEVSQISKEASMFCVDVQSRHIKDFTRDKNENMKEQFSLFDVDDRLGIMAFKKSEKGSSYVLRLLNQSDKNIDDATLNLNSLIKEVCLSNVKEEEISKINIKDNKITIPNINKQSFVTLILKSRS</sequence>